<keyword evidence="4 6" id="KW-0808">Transferase</keyword>
<dbReference type="InterPro" id="IPR015422">
    <property type="entry name" value="PyrdxlP-dep_Trfase_small"/>
</dbReference>
<proteinExistence type="inferred from homology"/>
<dbReference type="InterPro" id="IPR050596">
    <property type="entry name" value="AspAT/PAT-like"/>
</dbReference>
<evidence type="ECO:0000256" key="4">
    <source>
        <dbReference type="ARBA" id="ARBA00022679"/>
    </source>
</evidence>
<evidence type="ECO:0000256" key="5">
    <source>
        <dbReference type="ARBA" id="ARBA00022898"/>
    </source>
</evidence>
<keyword evidence="9" id="KW-1185">Reference proteome</keyword>
<name>A0ABQ3VYP3_9LACO</name>
<dbReference type="EMBL" id="BNJR01000004">
    <property type="protein sequence ID" value="GHP12789.1"/>
    <property type="molecule type" value="Genomic_DNA"/>
</dbReference>
<dbReference type="Gene3D" id="3.90.1150.10">
    <property type="entry name" value="Aspartate Aminotransferase, domain 1"/>
    <property type="match status" value="1"/>
</dbReference>
<dbReference type="Pfam" id="PF00155">
    <property type="entry name" value="Aminotran_1_2"/>
    <property type="match status" value="1"/>
</dbReference>
<evidence type="ECO:0000256" key="6">
    <source>
        <dbReference type="RuleBase" id="RU000481"/>
    </source>
</evidence>
<keyword evidence="3 6" id="KW-0032">Aminotransferase</keyword>
<comment type="caution">
    <text evidence="8">The sequence shown here is derived from an EMBL/GenBank/DDBJ whole genome shotgun (WGS) entry which is preliminary data.</text>
</comment>
<dbReference type="RefSeq" id="WP_203628849.1">
    <property type="nucleotide sequence ID" value="NZ_BNJR01000004.1"/>
</dbReference>
<protein>
    <recommendedName>
        <fullName evidence="6">Aminotransferase</fullName>
        <ecNumber evidence="6">2.6.1.-</ecNumber>
    </recommendedName>
</protein>
<feature type="domain" description="Aminotransferase class I/classII large" evidence="7">
    <location>
        <begin position="31"/>
        <end position="385"/>
    </location>
</feature>
<dbReference type="PANTHER" id="PTHR46383:SF1">
    <property type="entry name" value="ASPARTATE AMINOTRANSFERASE"/>
    <property type="match status" value="1"/>
</dbReference>
<dbReference type="PANTHER" id="PTHR46383">
    <property type="entry name" value="ASPARTATE AMINOTRANSFERASE"/>
    <property type="match status" value="1"/>
</dbReference>
<dbReference type="Proteomes" id="UP000604765">
    <property type="component" value="Unassembled WGS sequence"/>
</dbReference>
<dbReference type="PROSITE" id="PS00105">
    <property type="entry name" value="AA_TRANSFER_CLASS_1"/>
    <property type="match status" value="1"/>
</dbReference>
<evidence type="ECO:0000256" key="1">
    <source>
        <dbReference type="ARBA" id="ARBA00001933"/>
    </source>
</evidence>
<dbReference type="InterPro" id="IPR015424">
    <property type="entry name" value="PyrdxlP-dep_Trfase"/>
</dbReference>
<dbReference type="CDD" id="cd00609">
    <property type="entry name" value="AAT_like"/>
    <property type="match status" value="1"/>
</dbReference>
<evidence type="ECO:0000313" key="8">
    <source>
        <dbReference type="EMBL" id="GHP12789.1"/>
    </source>
</evidence>
<sequence length="406" mass="43855">MELSKRTMKLTPSATVGASNKAKQLIQSGIDVINLSIGEPDFTTPKEITDATIQAIESGKTSFYTPASGLTGLKQAIKERIKADYQVDYGLDQISVTTGAKMALYALMQVLVDPSDEVLLPRPSWVSYQQQVVLAGGVPVMVETNPQFKLTVAALEQARTSQSKVLILNSPQNPTGIIYSQAELMAIGNWAVAHDIIIIADDIYGKLIYNGNRFCSPIQLTNRIAQATIMVNGVSKAYSMTGWRIGYIAGNRDVIQKVNSLLSHTTGNPAAASQYAAIAALKSDQAEVALMRQAFEERLNTIYPLVKQIPGFEMNQKPQGAFYLFPKVTAALQLIGINSSKELADRLLTQAHVAVVDGGAFGMPGYLRLSYATDLADLKVAVTRIAGFMNQYLEKELSGGIGIGTD</sequence>
<dbReference type="EC" id="2.6.1.-" evidence="6"/>
<gene>
    <name evidence="8" type="primary">aspAT</name>
    <name evidence="8" type="ORF">YK48G_02140</name>
</gene>
<evidence type="ECO:0000313" key="9">
    <source>
        <dbReference type="Proteomes" id="UP000604765"/>
    </source>
</evidence>
<comment type="cofactor">
    <cofactor evidence="1 6">
        <name>pyridoxal 5'-phosphate</name>
        <dbReference type="ChEBI" id="CHEBI:597326"/>
    </cofactor>
</comment>
<keyword evidence="5" id="KW-0663">Pyridoxal phosphate</keyword>
<reference evidence="8 9" key="1">
    <citation type="journal article" date="2021" name="Int. J. Syst. Evol. Microbiol.">
        <title>Lentilactobacillus fungorum sp. nov., isolated from spent mushroom substrates.</title>
        <authorList>
            <person name="Tohno M."/>
            <person name="Tanizawa Y."/>
            <person name="Kojima Y."/>
            <person name="Sakamoto M."/>
            <person name="Ohkuma M."/>
            <person name="Kobayashi H."/>
        </authorList>
    </citation>
    <scope>NUCLEOTIDE SEQUENCE [LARGE SCALE GENOMIC DNA]</scope>
    <source>
        <strain evidence="8 9">YK48G</strain>
    </source>
</reference>
<dbReference type="SUPFAM" id="SSF53383">
    <property type="entry name" value="PLP-dependent transferases"/>
    <property type="match status" value="1"/>
</dbReference>
<dbReference type="InterPro" id="IPR004839">
    <property type="entry name" value="Aminotransferase_I/II_large"/>
</dbReference>
<dbReference type="InterPro" id="IPR015421">
    <property type="entry name" value="PyrdxlP-dep_Trfase_major"/>
</dbReference>
<evidence type="ECO:0000259" key="7">
    <source>
        <dbReference type="Pfam" id="PF00155"/>
    </source>
</evidence>
<organism evidence="8 9">
    <name type="scientific">Lentilactobacillus fungorum</name>
    <dbReference type="NCBI Taxonomy" id="2201250"/>
    <lineage>
        <taxon>Bacteria</taxon>
        <taxon>Bacillati</taxon>
        <taxon>Bacillota</taxon>
        <taxon>Bacilli</taxon>
        <taxon>Lactobacillales</taxon>
        <taxon>Lactobacillaceae</taxon>
        <taxon>Lentilactobacillus</taxon>
    </lineage>
</organism>
<comment type="similarity">
    <text evidence="2 6">Belongs to the class-I pyridoxal-phosphate-dependent aminotransferase family.</text>
</comment>
<dbReference type="GO" id="GO:0008483">
    <property type="term" value="F:transaminase activity"/>
    <property type="evidence" value="ECO:0007669"/>
    <property type="project" value="UniProtKB-KW"/>
</dbReference>
<dbReference type="Gene3D" id="3.40.640.10">
    <property type="entry name" value="Type I PLP-dependent aspartate aminotransferase-like (Major domain)"/>
    <property type="match status" value="1"/>
</dbReference>
<dbReference type="InterPro" id="IPR004838">
    <property type="entry name" value="NHTrfase_class1_PyrdxlP-BS"/>
</dbReference>
<accession>A0ABQ3VYP3</accession>
<evidence type="ECO:0000256" key="3">
    <source>
        <dbReference type="ARBA" id="ARBA00022576"/>
    </source>
</evidence>
<evidence type="ECO:0000256" key="2">
    <source>
        <dbReference type="ARBA" id="ARBA00007441"/>
    </source>
</evidence>